<keyword evidence="13" id="KW-1185">Reference proteome</keyword>
<evidence type="ECO:0000259" key="11">
    <source>
        <dbReference type="PROSITE" id="PS50928"/>
    </source>
</evidence>
<feature type="transmembrane region" description="Helical" evidence="9">
    <location>
        <begin position="264"/>
        <end position="285"/>
    </location>
</feature>
<dbReference type="CDD" id="cd06261">
    <property type="entry name" value="TM_PBP2"/>
    <property type="match status" value="1"/>
</dbReference>
<reference evidence="12 13" key="1">
    <citation type="submission" date="2018-01" db="EMBL/GenBank/DDBJ databases">
        <title>Draft genome sequences of clinical isolates and type strains of oral Veillonella including Veillonella infantum sp., nov.</title>
        <authorList>
            <person name="Mashima I."/>
            <person name="Liao Y.-C."/>
            <person name="Sabharwal A."/>
            <person name="Haase E.M."/>
            <person name="Nakazawa F."/>
            <person name="Scannapieco F.A."/>
        </authorList>
    </citation>
    <scope>NUCLEOTIDE SEQUENCE [LARGE SCALE GENOMIC DNA]</scope>
    <source>
        <strain evidence="12 13">JCM 15642</strain>
    </source>
</reference>
<sequence length="298" mass="32211">MKGESMHLSDRFISGIVPIMAVSVLVLYIGIVLYMAIEAWPALIHMSWMDIVTGTVWKPMAQSPVLGLAYIISASLYISLLSLIWALPLGIGTSVGLSLGVSPRIRQFCLSTIDMIAGIPSVIVGFIGLAVVVPAIQSMFSLSTGESILSASLVLAFMILPYIVTHCTESIETYRQRYEETALGLGISPWHTMKAIVLPSAKGSIILSSVLAFSRAMGETMAVMMVVGNAPILPNLLGKAEPIPSLIALEMGSVEYNSLHYSGLYVAALVLLIILILTNVLVYMYSWKTRKDGHHEVI</sequence>
<evidence type="ECO:0000313" key="13">
    <source>
        <dbReference type="Proteomes" id="UP000238774"/>
    </source>
</evidence>
<evidence type="ECO:0000256" key="1">
    <source>
        <dbReference type="ARBA" id="ARBA00004651"/>
    </source>
</evidence>
<feature type="transmembrane region" description="Helical" evidence="9">
    <location>
        <begin position="12"/>
        <end position="37"/>
    </location>
</feature>
<keyword evidence="7 9" id="KW-1133">Transmembrane helix</keyword>
<comment type="caution">
    <text evidence="12">The sequence shown here is derived from an EMBL/GenBank/DDBJ whole genome shotgun (WGS) entry which is preliminary data.</text>
</comment>
<dbReference type="PANTHER" id="PTHR30425:SF1">
    <property type="entry name" value="PHOSPHATE TRANSPORT SYSTEM PERMEASE PROTEIN PSTC"/>
    <property type="match status" value="1"/>
</dbReference>
<keyword evidence="4 10" id="KW-1003">Cell membrane</keyword>
<dbReference type="PANTHER" id="PTHR30425">
    <property type="entry name" value="PHOSPHATE TRANSPORT SYSTEM PERMEASE PROTEIN PST"/>
    <property type="match status" value="1"/>
</dbReference>
<keyword evidence="8 9" id="KW-0472">Membrane</keyword>
<comment type="function">
    <text evidence="10">Part of the binding-protein-dependent transport system for phosphate; probably responsible for the translocation of the substrate across the membrane.</text>
</comment>
<keyword evidence="5 10" id="KW-0592">Phosphate transport</keyword>
<proteinExistence type="inferred from homology"/>
<dbReference type="InterPro" id="IPR051124">
    <property type="entry name" value="Phosphate_Transport_Permease"/>
</dbReference>
<feature type="transmembrane region" description="Helical" evidence="9">
    <location>
        <begin position="108"/>
        <end position="136"/>
    </location>
</feature>
<dbReference type="InterPro" id="IPR000515">
    <property type="entry name" value="MetI-like"/>
</dbReference>
<evidence type="ECO:0000256" key="4">
    <source>
        <dbReference type="ARBA" id="ARBA00022475"/>
    </source>
</evidence>
<comment type="similarity">
    <text evidence="2 10">Belongs to the binding-protein-dependent transport system permease family. CysTW subfamily.</text>
</comment>
<gene>
    <name evidence="12" type="primary">pstC</name>
    <name evidence="12" type="ORF">VRHSUH09_04245</name>
</gene>
<evidence type="ECO:0000256" key="5">
    <source>
        <dbReference type="ARBA" id="ARBA00022592"/>
    </source>
</evidence>
<dbReference type="Proteomes" id="UP000238774">
    <property type="component" value="Unassembled WGS sequence"/>
</dbReference>
<feature type="transmembrane region" description="Helical" evidence="9">
    <location>
        <begin position="148"/>
        <end position="167"/>
    </location>
</feature>
<dbReference type="EMBL" id="PPCX01000008">
    <property type="protein sequence ID" value="PQL12831.1"/>
    <property type="molecule type" value="Genomic_DNA"/>
</dbReference>
<evidence type="ECO:0000256" key="3">
    <source>
        <dbReference type="ARBA" id="ARBA00022448"/>
    </source>
</evidence>
<dbReference type="PROSITE" id="PS50928">
    <property type="entry name" value="ABC_TM1"/>
    <property type="match status" value="1"/>
</dbReference>
<evidence type="ECO:0000256" key="9">
    <source>
        <dbReference type="RuleBase" id="RU363032"/>
    </source>
</evidence>
<evidence type="ECO:0000256" key="10">
    <source>
        <dbReference type="RuleBase" id="RU363054"/>
    </source>
</evidence>
<dbReference type="NCBIfam" id="TIGR02138">
    <property type="entry name" value="phosphate_pstC"/>
    <property type="match status" value="1"/>
</dbReference>
<evidence type="ECO:0000256" key="7">
    <source>
        <dbReference type="ARBA" id="ARBA00022989"/>
    </source>
</evidence>
<name>A0ABX5BYA5_9FIRM</name>
<comment type="caution">
    <text evidence="10">Lacks conserved residue(s) required for the propagation of feature annotation.</text>
</comment>
<comment type="subcellular location">
    <subcellularLocation>
        <location evidence="1 9">Cell membrane</location>
        <topology evidence="1 9">Multi-pass membrane protein</topology>
    </subcellularLocation>
</comment>
<accession>A0ABX5BYA5</accession>
<protein>
    <recommendedName>
        <fullName evidence="10">Phosphate transport system permease protein</fullName>
    </recommendedName>
</protein>
<keyword evidence="3 9" id="KW-0813">Transport</keyword>
<keyword evidence="6 9" id="KW-0812">Transmembrane</keyword>
<feature type="domain" description="ABC transmembrane type-1" evidence="11">
    <location>
        <begin position="72"/>
        <end position="282"/>
    </location>
</feature>
<dbReference type="SUPFAM" id="SSF161098">
    <property type="entry name" value="MetI-like"/>
    <property type="match status" value="1"/>
</dbReference>
<dbReference type="InterPro" id="IPR011864">
    <property type="entry name" value="Phosphate_PstC"/>
</dbReference>
<evidence type="ECO:0000256" key="8">
    <source>
        <dbReference type="ARBA" id="ARBA00023136"/>
    </source>
</evidence>
<dbReference type="InterPro" id="IPR035906">
    <property type="entry name" value="MetI-like_sf"/>
</dbReference>
<evidence type="ECO:0000313" key="12">
    <source>
        <dbReference type="EMBL" id="PQL12831.1"/>
    </source>
</evidence>
<evidence type="ECO:0000256" key="2">
    <source>
        <dbReference type="ARBA" id="ARBA00007069"/>
    </source>
</evidence>
<organism evidence="12 13">
    <name type="scientific">Veillonella rogosae JCM 15642</name>
    <dbReference type="NCBI Taxonomy" id="1298595"/>
    <lineage>
        <taxon>Bacteria</taxon>
        <taxon>Bacillati</taxon>
        <taxon>Bacillota</taxon>
        <taxon>Negativicutes</taxon>
        <taxon>Veillonellales</taxon>
        <taxon>Veillonellaceae</taxon>
        <taxon>Veillonella</taxon>
    </lineage>
</organism>
<feature type="transmembrane region" description="Helical" evidence="9">
    <location>
        <begin position="67"/>
        <end position="87"/>
    </location>
</feature>
<dbReference type="Gene3D" id="1.10.3720.10">
    <property type="entry name" value="MetI-like"/>
    <property type="match status" value="1"/>
</dbReference>
<dbReference type="Pfam" id="PF00528">
    <property type="entry name" value="BPD_transp_1"/>
    <property type="match status" value="1"/>
</dbReference>
<evidence type="ECO:0000256" key="6">
    <source>
        <dbReference type="ARBA" id="ARBA00022692"/>
    </source>
</evidence>